<reference evidence="1 2" key="1">
    <citation type="submission" date="2017-02" db="EMBL/GenBank/DDBJ databases">
        <authorList>
            <person name="Peterson S.W."/>
        </authorList>
    </citation>
    <scope>NUCLEOTIDE SEQUENCE [LARGE SCALE GENOMIC DNA]</scope>
    <source>
        <strain evidence="1 2">2B3F</strain>
    </source>
</reference>
<organism evidence="1 2">
    <name type="scientific">Micrococcus lylae</name>
    <dbReference type="NCBI Taxonomy" id="1273"/>
    <lineage>
        <taxon>Bacteria</taxon>
        <taxon>Bacillati</taxon>
        <taxon>Actinomycetota</taxon>
        <taxon>Actinomycetes</taxon>
        <taxon>Micrococcales</taxon>
        <taxon>Micrococcaceae</taxon>
        <taxon>Micrococcus</taxon>
    </lineage>
</organism>
<sequence>MISTHLVEDILATAEHVVVLANGRVTHASPLQDLVPKGVDAGHATATVTRLLSGAPPENL</sequence>
<dbReference type="Proteomes" id="UP000196230">
    <property type="component" value="Unassembled WGS sequence"/>
</dbReference>
<gene>
    <name evidence="1" type="ORF">FM125_08955</name>
</gene>
<protein>
    <recommendedName>
        <fullName evidence="3">ABC transporter ATP-binding protein</fullName>
    </recommendedName>
</protein>
<proteinExistence type="predicted"/>
<name>A0A1R4JJQ0_9MICC</name>
<dbReference type="RefSeq" id="WP_143745320.1">
    <property type="nucleotide sequence ID" value="NZ_FUKP01000062.1"/>
</dbReference>
<evidence type="ECO:0000313" key="2">
    <source>
        <dbReference type="Proteomes" id="UP000196230"/>
    </source>
</evidence>
<dbReference type="EMBL" id="FUKP01000062">
    <property type="protein sequence ID" value="SJN32232.1"/>
    <property type="molecule type" value="Genomic_DNA"/>
</dbReference>
<evidence type="ECO:0008006" key="3">
    <source>
        <dbReference type="Google" id="ProtNLM"/>
    </source>
</evidence>
<dbReference type="AlphaFoldDB" id="A0A1R4JJQ0"/>
<accession>A0A1R4JJQ0</accession>
<evidence type="ECO:0000313" key="1">
    <source>
        <dbReference type="EMBL" id="SJN32232.1"/>
    </source>
</evidence>